<evidence type="ECO:0008006" key="3">
    <source>
        <dbReference type="Google" id="ProtNLM"/>
    </source>
</evidence>
<dbReference type="EMBL" id="MUXF01000001">
    <property type="protein sequence ID" value="PUE67408.1"/>
    <property type="molecule type" value="Genomic_DNA"/>
</dbReference>
<organism evidence="1 2">
    <name type="scientific">Arcobacter lacus</name>
    <dbReference type="NCBI Taxonomy" id="1912876"/>
    <lineage>
        <taxon>Bacteria</taxon>
        <taxon>Pseudomonadati</taxon>
        <taxon>Campylobacterota</taxon>
        <taxon>Epsilonproteobacteria</taxon>
        <taxon>Campylobacterales</taxon>
        <taxon>Arcobacteraceae</taxon>
        <taxon>Arcobacter</taxon>
    </lineage>
</organism>
<evidence type="ECO:0000313" key="1">
    <source>
        <dbReference type="EMBL" id="PUE67408.1"/>
    </source>
</evidence>
<name>A0ABX5JKV5_9BACT</name>
<reference evidence="1 2" key="1">
    <citation type="submission" date="2017-02" db="EMBL/GenBank/DDBJ databases">
        <title>Arcobacter lacus sp. nov., a new species isolated from reclaimed water.</title>
        <authorList>
            <person name="Figueras M.J."/>
            <person name="Perez-Cataluna A."/>
            <person name="Salas-Masso N."/>
        </authorList>
    </citation>
    <scope>NUCLEOTIDE SEQUENCE [LARGE SCALE GENOMIC DNA]</scope>
    <source>
        <strain evidence="1 2">RW43-9</strain>
    </source>
</reference>
<evidence type="ECO:0000313" key="2">
    <source>
        <dbReference type="Proteomes" id="UP000251311"/>
    </source>
</evidence>
<dbReference type="RefSeq" id="WP_108526720.1">
    <property type="nucleotide sequence ID" value="NZ_MUXF01000001.1"/>
</dbReference>
<gene>
    <name evidence="1" type="ORF">B0175_00045</name>
</gene>
<protein>
    <recommendedName>
        <fullName evidence="3">DNA-binding protein</fullName>
    </recommendedName>
</protein>
<dbReference type="Proteomes" id="UP000251311">
    <property type="component" value="Unassembled WGS sequence"/>
</dbReference>
<keyword evidence="2" id="KW-1185">Reference proteome</keyword>
<sequence>MSAVNFDVLDLLPKMFEKMEEMQTELTELRQQLKPKFDLTKRAGVKAFLDISDGTLNNMMKDGRFKENIHYTKQIKGKKIMISFVENGILAYKKGLK</sequence>
<proteinExistence type="predicted"/>
<comment type="caution">
    <text evidence="1">The sequence shown here is derived from an EMBL/GenBank/DDBJ whole genome shotgun (WGS) entry which is preliminary data.</text>
</comment>
<accession>A0ABX5JKV5</accession>